<dbReference type="Proteomes" id="UP000294192">
    <property type="component" value="Unassembled WGS sequence"/>
</dbReference>
<comment type="subcellular location">
    <subcellularLocation>
        <location evidence="6">Cytoplasm</location>
    </subcellularLocation>
</comment>
<dbReference type="SUPFAM" id="SSF69705">
    <property type="entry name" value="Transcription factor NusA, N-terminal domain"/>
    <property type="match status" value="1"/>
</dbReference>
<feature type="domain" description="Transcription factor NusA N-terminal" evidence="7">
    <location>
        <begin position="10"/>
        <end position="135"/>
    </location>
</feature>
<dbReference type="CDD" id="cd02134">
    <property type="entry name" value="KH-II_NusA_rpt1"/>
    <property type="match status" value="1"/>
</dbReference>
<dbReference type="RefSeq" id="WP_131598383.1">
    <property type="nucleotide sequence ID" value="NZ_CBDBYK010000005.1"/>
</dbReference>
<dbReference type="Gene3D" id="3.30.1480.10">
    <property type="entry name" value="NusA, N-terminal domain"/>
    <property type="match status" value="1"/>
</dbReference>
<evidence type="ECO:0000259" key="7">
    <source>
        <dbReference type="Pfam" id="PF08529"/>
    </source>
</evidence>
<dbReference type="Pfam" id="PF13184">
    <property type="entry name" value="KH_NusA_1st"/>
    <property type="match status" value="1"/>
</dbReference>
<dbReference type="InterPro" id="IPR030842">
    <property type="entry name" value="TF_NusA_bacterial"/>
</dbReference>
<sequence length="466" mass="52151">MPKTLNKEQLFIAIDEIAKTQQLSREEIDAILEEAVTKSFHSKFDPDADLTLVINREENEFKLINNAKVVVEEEESEMEPELRTVEIPLHIAKQINPSIKIDDTIAEEVSFEVYSRTIAQQIKQLLIQKIKETRKAMIYAKHKGLVGEMVSATVTTSARTFAALKLDDGTDAFMPGPLKNPRIQMKLGERVNVYVEEVLEDSKAAQIIVSNSSPTMVRRVLEQEVPEIMDGTVEIAGMSRIVGERTKVAVKAMNESVDPVGAIIGAGGERISRIVEKLQGEKLDVIRFSENLNEFVASAISPAKVVGILDKDGFADKKIVIVPNVHHTLAIGRRGSNARLVAELAKVRVDITSIDQAREAGLEFTFNGNLTEDELRRIESGEKLNKRPRNNTSFSKPTNIKLDDIQGEIEDFNENVEDTPFLPVEEEETIFSDAELKEMESQFELDDELADFADVDFSDLDEIENK</sequence>
<dbReference type="PANTHER" id="PTHR22648">
    <property type="entry name" value="TRANSCRIPTION TERMINATION FACTOR NUSA"/>
    <property type="match status" value="1"/>
</dbReference>
<keyword evidence="2 6" id="KW-0963">Cytoplasm</keyword>
<dbReference type="GO" id="GO:0003700">
    <property type="term" value="F:DNA-binding transcription factor activity"/>
    <property type="evidence" value="ECO:0007669"/>
    <property type="project" value="InterPro"/>
</dbReference>
<dbReference type="GO" id="GO:0006353">
    <property type="term" value="P:DNA-templated transcription termination"/>
    <property type="evidence" value="ECO:0007669"/>
    <property type="project" value="UniProtKB-UniRule"/>
</dbReference>
<dbReference type="InterPro" id="IPR012340">
    <property type="entry name" value="NA-bd_OB-fold"/>
</dbReference>
<feature type="domain" description="NusA-like second KH" evidence="9">
    <location>
        <begin position="293"/>
        <end position="358"/>
    </location>
</feature>
<dbReference type="Gene3D" id="3.30.300.20">
    <property type="match status" value="2"/>
</dbReference>
<comment type="function">
    <text evidence="6">Participates in both transcription termination and antitermination.</text>
</comment>
<protein>
    <recommendedName>
        <fullName evidence="6">Transcription termination/antitermination protein NusA</fullName>
    </recommendedName>
</protein>
<keyword evidence="3 6" id="KW-0694">RNA-binding</keyword>
<dbReference type="InterPro" id="IPR009019">
    <property type="entry name" value="KH_sf_prok-type"/>
</dbReference>
<dbReference type="InterPro" id="IPR010213">
    <property type="entry name" value="TF_NusA"/>
</dbReference>
<comment type="subunit">
    <text evidence="6">Monomer. Binds directly to the core enzyme of the DNA-dependent RNA polymerase and to nascent RNA.</text>
</comment>
<dbReference type="AlphaFoldDB" id="A0A4R0XMH3"/>
<accession>A0A4R0XMH3</accession>
<evidence type="ECO:0000313" key="11">
    <source>
        <dbReference type="Proteomes" id="UP000294192"/>
    </source>
</evidence>
<dbReference type="Pfam" id="PF26594">
    <property type="entry name" value="KH_NusA_2nd"/>
    <property type="match status" value="1"/>
</dbReference>
<comment type="caution">
    <text evidence="10">The sequence shown here is derived from an EMBL/GenBank/DDBJ whole genome shotgun (WGS) entry which is preliminary data.</text>
</comment>
<keyword evidence="11" id="KW-1185">Reference proteome</keyword>
<dbReference type="InterPro" id="IPR025249">
    <property type="entry name" value="TF_NusA_KH_1st"/>
</dbReference>
<evidence type="ECO:0000259" key="9">
    <source>
        <dbReference type="Pfam" id="PF26594"/>
    </source>
</evidence>
<gene>
    <name evidence="6 10" type="primary">nusA</name>
    <name evidence="10" type="ORF">C4B24_00740</name>
</gene>
<keyword evidence="4 6" id="KW-0805">Transcription regulation</keyword>
<evidence type="ECO:0000256" key="5">
    <source>
        <dbReference type="ARBA" id="ARBA00023163"/>
    </source>
</evidence>
<dbReference type="OrthoDB" id="9807233at2"/>
<evidence type="ECO:0000256" key="1">
    <source>
        <dbReference type="ARBA" id="ARBA00022472"/>
    </source>
</evidence>
<dbReference type="InterPro" id="IPR015946">
    <property type="entry name" value="KH_dom-like_a/b"/>
</dbReference>
<dbReference type="Gene3D" id="2.40.50.140">
    <property type="entry name" value="Nucleic acid-binding proteins"/>
    <property type="match status" value="1"/>
</dbReference>
<evidence type="ECO:0000256" key="2">
    <source>
        <dbReference type="ARBA" id="ARBA00022490"/>
    </source>
</evidence>
<dbReference type="EMBL" id="PSZO01000002">
    <property type="protein sequence ID" value="TCG11909.1"/>
    <property type="molecule type" value="Genomic_DNA"/>
</dbReference>
<dbReference type="GO" id="GO:0031564">
    <property type="term" value="P:transcription antitermination"/>
    <property type="evidence" value="ECO:0007669"/>
    <property type="project" value="UniProtKB-UniRule"/>
</dbReference>
<evidence type="ECO:0000256" key="6">
    <source>
        <dbReference type="HAMAP-Rule" id="MF_00945"/>
    </source>
</evidence>
<dbReference type="InterPro" id="IPR058582">
    <property type="entry name" value="KH_NusA_2nd"/>
</dbReference>
<dbReference type="GO" id="GO:0003723">
    <property type="term" value="F:RNA binding"/>
    <property type="evidence" value="ECO:0007669"/>
    <property type="project" value="UniProtKB-UniRule"/>
</dbReference>
<reference evidence="10 11" key="1">
    <citation type="submission" date="2018-02" db="EMBL/GenBank/DDBJ databases">
        <title>Mycoplasma marinum and Mycoplasma todarodis sp. nov., moderately halophilic and psychrotolerant mycoplasmas isolated from cephalopods.</title>
        <authorList>
            <person name="Viver T."/>
        </authorList>
    </citation>
    <scope>NUCLEOTIDE SEQUENCE [LARGE SCALE GENOMIC DNA]</scope>
    <source>
        <strain evidence="10 11">PE</strain>
    </source>
</reference>
<evidence type="ECO:0000256" key="4">
    <source>
        <dbReference type="ARBA" id="ARBA00023015"/>
    </source>
</evidence>
<name>A0A4R0XMH3_9MOLU</name>
<dbReference type="SUPFAM" id="SSF50249">
    <property type="entry name" value="Nucleic acid-binding proteins"/>
    <property type="match status" value="1"/>
</dbReference>
<evidence type="ECO:0000259" key="8">
    <source>
        <dbReference type="Pfam" id="PF13184"/>
    </source>
</evidence>
<dbReference type="InterPro" id="IPR036555">
    <property type="entry name" value="NusA_N_sf"/>
</dbReference>
<proteinExistence type="inferred from homology"/>
<feature type="domain" description="Transcription factor NusA first KH" evidence="8">
    <location>
        <begin position="212"/>
        <end position="287"/>
    </location>
</feature>
<dbReference type="SUPFAM" id="SSF54814">
    <property type="entry name" value="Prokaryotic type KH domain (KH-domain type II)"/>
    <property type="match status" value="2"/>
</dbReference>
<dbReference type="GO" id="GO:0005829">
    <property type="term" value="C:cytosol"/>
    <property type="evidence" value="ECO:0007669"/>
    <property type="project" value="TreeGrafter"/>
</dbReference>
<evidence type="ECO:0000256" key="3">
    <source>
        <dbReference type="ARBA" id="ARBA00022884"/>
    </source>
</evidence>
<keyword evidence="1 6" id="KW-0806">Transcription termination</keyword>
<evidence type="ECO:0000313" key="10">
    <source>
        <dbReference type="EMBL" id="TCG11909.1"/>
    </source>
</evidence>
<dbReference type="HAMAP" id="MF_00945_B">
    <property type="entry name" value="NusA_B"/>
    <property type="match status" value="1"/>
</dbReference>
<dbReference type="Pfam" id="PF08529">
    <property type="entry name" value="NusA_N"/>
    <property type="match status" value="1"/>
</dbReference>
<organism evidence="10 11">
    <name type="scientific">Mycoplasma marinum</name>
    <dbReference type="NCBI Taxonomy" id="1937190"/>
    <lineage>
        <taxon>Bacteria</taxon>
        <taxon>Bacillati</taxon>
        <taxon>Mycoplasmatota</taxon>
        <taxon>Mollicutes</taxon>
        <taxon>Mycoplasmataceae</taxon>
        <taxon>Mycoplasma</taxon>
    </lineage>
</organism>
<comment type="similarity">
    <text evidence="6">Belongs to the NusA family.</text>
</comment>
<dbReference type="NCBIfam" id="TIGR01953">
    <property type="entry name" value="NusA"/>
    <property type="match status" value="1"/>
</dbReference>
<keyword evidence="6" id="KW-0889">Transcription antitermination</keyword>
<dbReference type="InterPro" id="IPR013735">
    <property type="entry name" value="TF_NusA_N"/>
</dbReference>
<keyword evidence="5 6" id="KW-0804">Transcription</keyword>
<dbReference type="PANTHER" id="PTHR22648:SF0">
    <property type="entry name" value="TRANSCRIPTION TERMINATION_ANTITERMINATION PROTEIN NUSA"/>
    <property type="match status" value="1"/>
</dbReference>